<feature type="transmembrane region" description="Helical" evidence="1">
    <location>
        <begin position="174"/>
        <end position="192"/>
    </location>
</feature>
<sequence length="205" mass="24017">MLTSIVIKVAERIYAFVALNVLWCFFVLLGLGVFGFMPATVALFRMMREWNSGKKDLPLMKSFLTFYKEAFIRANLYGAMFFSVFYIIYVNYQFVSYFYEASIHFFLYVVIFSITAVAIMTFVNLFSVMAHFDHRLFHYLKLAFGMVFAHPFKSFLQLFWLIAYALVAMFYPKAFLLIGVSVFAYVIMSINFTTFNQYKKNTPVP</sequence>
<feature type="transmembrane region" description="Helical" evidence="1">
    <location>
        <begin position="105"/>
        <end position="130"/>
    </location>
</feature>
<dbReference type="PATRIC" id="fig|1246626.3.peg.746"/>
<accession>A0A060LPU5</accession>
<keyword evidence="1" id="KW-1133">Transmembrane helix</keyword>
<dbReference type="KEGG" id="ble:BleG1_0748"/>
<evidence type="ECO:0000313" key="3">
    <source>
        <dbReference type="Proteomes" id="UP000027142"/>
    </source>
</evidence>
<dbReference type="Pfam" id="PF04854">
    <property type="entry name" value="DUF624"/>
    <property type="match status" value="1"/>
</dbReference>
<dbReference type="EMBL" id="CP003923">
    <property type="protein sequence ID" value="AIC93356.1"/>
    <property type="molecule type" value="Genomic_DNA"/>
</dbReference>
<protein>
    <recommendedName>
        <fullName evidence="4">DUF624 domain-containing protein</fullName>
    </recommendedName>
</protein>
<keyword evidence="3" id="KW-1185">Reference proteome</keyword>
<feature type="transmembrane region" description="Helical" evidence="1">
    <location>
        <begin position="76"/>
        <end position="99"/>
    </location>
</feature>
<dbReference type="eggNOG" id="COG5578">
    <property type="taxonomic scope" value="Bacteria"/>
</dbReference>
<keyword evidence="1" id="KW-0472">Membrane</keyword>
<name>A0A060LPU5_9BACI</name>
<dbReference type="InterPro" id="IPR006938">
    <property type="entry name" value="DUF624"/>
</dbReference>
<feature type="transmembrane region" description="Helical" evidence="1">
    <location>
        <begin position="142"/>
        <end position="168"/>
    </location>
</feature>
<dbReference type="AlphaFoldDB" id="A0A060LPU5"/>
<dbReference type="HOGENOM" id="CLU_081578_4_0_9"/>
<feature type="transmembrane region" description="Helical" evidence="1">
    <location>
        <begin position="20"/>
        <end position="44"/>
    </location>
</feature>
<reference evidence="2 3" key="1">
    <citation type="journal article" date="2014" name="Gene">
        <title>A comparative genomic analysis of the alkalitolerant soil bacterium Bacillus lehensis G1.</title>
        <authorList>
            <person name="Noor Y.M."/>
            <person name="Samsulrizal N.H."/>
            <person name="Jema'on N.A."/>
            <person name="Low K.O."/>
            <person name="Ramli A.N."/>
            <person name="Alias N.I."/>
            <person name="Damis S.I."/>
            <person name="Fuzi S.F."/>
            <person name="Isa M.N."/>
            <person name="Murad A.M."/>
            <person name="Raih M.F."/>
            <person name="Bakar F.D."/>
            <person name="Najimudin N."/>
            <person name="Mahadi N.M."/>
            <person name="Illias R.M."/>
        </authorList>
    </citation>
    <scope>NUCLEOTIDE SEQUENCE [LARGE SCALE GENOMIC DNA]</scope>
    <source>
        <strain evidence="2 3">G1</strain>
    </source>
</reference>
<evidence type="ECO:0000313" key="2">
    <source>
        <dbReference type="EMBL" id="AIC93356.1"/>
    </source>
</evidence>
<proteinExistence type="predicted"/>
<gene>
    <name evidence="2" type="ORF">BleG1_0748</name>
</gene>
<dbReference type="STRING" id="1246626.BleG1_0748"/>
<evidence type="ECO:0000256" key="1">
    <source>
        <dbReference type="SAM" id="Phobius"/>
    </source>
</evidence>
<dbReference type="Proteomes" id="UP000027142">
    <property type="component" value="Chromosome"/>
</dbReference>
<keyword evidence="1" id="KW-0812">Transmembrane</keyword>
<organism evidence="2 3">
    <name type="scientific">Shouchella lehensis G1</name>
    <dbReference type="NCBI Taxonomy" id="1246626"/>
    <lineage>
        <taxon>Bacteria</taxon>
        <taxon>Bacillati</taxon>
        <taxon>Bacillota</taxon>
        <taxon>Bacilli</taxon>
        <taxon>Bacillales</taxon>
        <taxon>Bacillaceae</taxon>
        <taxon>Shouchella</taxon>
    </lineage>
</organism>
<evidence type="ECO:0008006" key="4">
    <source>
        <dbReference type="Google" id="ProtNLM"/>
    </source>
</evidence>